<evidence type="ECO:0000313" key="4">
    <source>
        <dbReference type="EMBL" id="KAK8937681.1"/>
    </source>
</evidence>
<comment type="caution">
    <text evidence="4">The sequence shown here is derived from an EMBL/GenBank/DDBJ whole genome shotgun (WGS) entry which is preliminary data.</text>
</comment>
<keyword evidence="1" id="KW-0433">Leucine-rich repeat</keyword>
<dbReference type="Pfam" id="PF08263">
    <property type="entry name" value="LRRNT_2"/>
    <property type="match status" value="1"/>
</dbReference>
<sequence>MDKTFKIWKLDRVLSSHAFKFVVLLAFLLLNACRGVNMEGKYLLDIKSLLKDDWGRLDSWRDGEVTPCCWTGMNCSSDYDPVVARAFAPGSGQEVLGSALAEGGPRALGRMS</sequence>
<keyword evidence="2" id="KW-0677">Repeat</keyword>
<accession>A0ABR2LC65</accession>
<dbReference type="Proteomes" id="UP001412067">
    <property type="component" value="Unassembled WGS sequence"/>
</dbReference>
<evidence type="ECO:0000256" key="2">
    <source>
        <dbReference type="ARBA" id="ARBA00022737"/>
    </source>
</evidence>
<proteinExistence type="predicted"/>
<name>A0ABR2LC65_9ASPA</name>
<dbReference type="EMBL" id="JBBWWR010000021">
    <property type="protein sequence ID" value="KAK8937681.1"/>
    <property type="molecule type" value="Genomic_DNA"/>
</dbReference>
<organism evidence="4 5">
    <name type="scientific">Platanthera guangdongensis</name>
    <dbReference type="NCBI Taxonomy" id="2320717"/>
    <lineage>
        <taxon>Eukaryota</taxon>
        <taxon>Viridiplantae</taxon>
        <taxon>Streptophyta</taxon>
        <taxon>Embryophyta</taxon>
        <taxon>Tracheophyta</taxon>
        <taxon>Spermatophyta</taxon>
        <taxon>Magnoliopsida</taxon>
        <taxon>Liliopsida</taxon>
        <taxon>Asparagales</taxon>
        <taxon>Orchidaceae</taxon>
        <taxon>Orchidoideae</taxon>
        <taxon>Orchideae</taxon>
        <taxon>Orchidinae</taxon>
        <taxon>Platanthera</taxon>
    </lineage>
</organism>
<dbReference type="InterPro" id="IPR013210">
    <property type="entry name" value="LRR_N_plant-typ"/>
</dbReference>
<keyword evidence="5" id="KW-1185">Reference proteome</keyword>
<gene>
    <name evidence="4" type="ORF">KSP40_PGU010289</name>
</gene>
<reference evidence="4 5" key="1">
    <citation type="journal article" date="2022" name="Nat. Plants">
        <title>Genomes of leafy and leafless Platanthera orchids illuminate the evolution of mycoheterotrophy.</title>
        <authorList>
            <person name="Li M.H."/>
            <person name="Liu K.W."/>
            <person name="Li Z."/>
            <person name="Lu H.C."/>
            <person name="Ye Q.L."/>
            <person name="Zhang D."/>
            <person name="Wang J.Y."/>
            <person name="Li Y.F."/>
            <person name="Zhong Z.M."/>
            <person name="Liu X."/>
            <person name="Yu X."/>
            <person name="Liu D.K."/>
            <person name="Tu X.D."/>
            <person name="Liu B."/>
            <person name="Hao Y."/>
            <person name="Liao X.Y."/>
            <person name="Jiang Y.T."/>
            <person name="Sun W.H."/>
            <person name="Chen J."/>
            <person name="Chen Y.Q."/>
            <person name="Ai Y."/>
            <person name="Zhai J.W."/>
            <person name="Wu S.S."/>
            <person name="Zhou Z."/>
            <person name="Hsiao Y.Y."/>
            <person name="Wu W.L."/>
            <person name="Chen Y.Y."/>
            <person name="Lin Y.F."/>
            <person name="Hsu J.L."/>
            <person name="Li C.Y."/>
            <person name="Wang Z.W."/>
            <person name="Zhao X."/>
            <person name="Zhong W.Y."/>
            <person name="Ma X.K."/>
            <person name="Ma L."/>
            <person name="Huang J."/>
            <person name="Chen G.Z."/>
            <person name="Huang M.Z."/>
            <person name="Huang L."/>
            <person name="Peng D.H."/>
            <person name="Luo Y.B."/>
            <person name="Zou S.Q."/>
            <person name="Chen S.P."/>
            <person name="Lan S."/>
            <person name="Tsai W.C."/>
            <person name="Van de Peer Y."/>
            <person name="Liu Z.J."/>
        </authorList>
    </citation>
    <scope>NUCLEOTIDE SEQUENCE [LARGE SCALE GENOMIC DNA]</scope>
    <source>
        <strain evidence="4">Lor288</strain>
    </source>
</reference>
<evidence type="ECO:0000256" key="1">
    <source>
        <dbReference type="ARBA" id="ARBA00022614"/>
    </source>
</evidence>
<protein>
    <submittedName>
        <fullName evidence="4">Leucine-rich repeat receptor-like protein kinase</fullName>
    </submittedName>
</protein>
<evidence type="ECO:0000313" key="5">
    <source>
        <dbReference type="Proteomes" id="UP001412067"/>
    </source>
</evidence>
<feature type="domain" description="Leucine-rich repeat-containing N-terminal plant-type" evidence="3">
    <location>
        <begin position="37"/>
        <end position="76"/>
    </location>
</feature>
<evidence type="ECO:0000259" key="3">
    <source>
        <dbReference type="Pfam" id="PF08263"/>
    </source>
</evidence>